<dbReference type="PROSITE" id="PS51779">
    <property type="entry name" value="POTRA"/>
    <property type="match status" value="1"/>
</dbReference>
<reference evidence="11 12" key="1">
    <citation type="submission" date="2024-03" db="EMBL/GenBank/DDBJ databases">
        <title>Human intestinal bacterial collection.</title>
        <authorList>
            <person name="Pauvert C."/>
            <person name="Hitch T.C.A."/>
            <person name="Clavel T."/>
        </authorList>
    </citation>
    <scope>NUCLEOTIDE SEQUENCE [LARGE SCALE GENOMIC DNA]</scope>
    <source>
        <strain evidence="11 12">CLA-JM-H44</strain>
    </source>
</reference>
<evidence type="ECO:0000256" key="1">
    <source>
        <dbReference type="ARBA" id="ARBA00004370"/>
    </source>
</evidence>
<dbReference type="PANTHER" id="PTHR37820">
    <property type="entry name" value="CELL DIVISION PROTEIN DIVIB"/>
    <property type="match status" value="1"/>
</dbReference>
<feature type="compositionally biased region" description="Low complexity" evidence="8">
    <location>
        <begin position="23"/>
        <end position="34"/>
    </location>
</feature>
<keyword evidence="6 9" id="KW-0472">Membrane</keyword>
<dbReference type="InterPro" id="IPR013685">
    <property type="entry name" value="POTRA_FtsQ_type"/>
</dbReference>
<comment type="caution">
    <text evidence="11">The sequence shown here is derived from an EMBL/GenBank/DDBJ whole genome shotgun (WGS) entry which is preliminary data.</text>
</comment>
<evidence type="ECO:0000256" key="9">
    <source>
        <dbReference type="SAM" id="Phobius"/>
    </source>
</evidence>
<dbReference type="RefSeq" id="WP_349219430.1">
    <property type="nucleotide sequence ID" value="NZ_JBBMFD010000012.1"/>
</dbReference>
<dbReference type="Gene3D" id="3.10.20.310">
    <property type="entry name" value="membrane protein fhac"/>
    <property type="match status" value="1"/>
</dbReference>
<evidence type="ECO:0000256" key="4">
    <source>
        <dbReference type="ARBA" id="ARBA00022692"/>
    </source>
</evidence>
<keyword evidence="4 9" id="KW-0812">Transmembrane</keyword>
<evidence type="ECO:0000256" key="2">
    <source>
        <dbReference type="ARBA" id="ARBA00022475"/>
    </source>
</evidence>
<dbReference type="EMBL" id="JBBMFD010000012">
    <property type="protein sequence ID" value="MEQ2440759.1"/>
    <property type="molecule type" value="Genomic_DNA"/>
</dbReference>
<evidence type="ECO:0000313" key="11">
    <source>
        <dbReference type="EMBL" id="MEQ2440759.1"/>
    </source>
</evidence>
<gene>
    <name evidence="11" type="ORF">WMO26_07975</name>
</gene>
<keyword evidence="5 9" id="KW-1133">Transmembrane helix</keyword>
<dbReference type="InterPro" id="IPR034746">
    <property type="entry name" value="POTRA"/>
</dbReference>
<feature type="region of interest" description="Disordered" evidence="8">
    <location>
        <begin position="1"/>
        <end position="51"/>
    </location>
</feature>
<name>A0ABV1E1I0_9FIRM</name>
<protein>
    <submittedName>
        <fullName evidence="11">FtsQ-type POTRA domain-containing protein</fullName>
    </submittedName>
</protein>
<feature type="domain" description="POTRA" evidence="10">
    <location>
        <begin position="82"/>
        <end position="151"/>
    </location>
</feature>
<keyword evidence="12" id="KW-1185">Reference proteome</keyword>
<evidence type="ECO:0000313" key="12">
    <source>
        <dbReference type="Proteomes" id="UP001489509"/>
    </source>
</evidence>
<keyword evidence="2" id="KW-1003">Cell membrane</keyword>
<evidence type="ECO:0000259" key="10">
    <source>
        <dbReference type="PROSITE" id="PS51779"/>
    </source>
</evidence>
<keyword evidence="7" id="KW-0131">Cell cycle</keyword>
<dbReference type="PANTHER" id="PTHR37820:SF1">
    <property type="entry name" value="CELL DIVISION PROTEIN FTSQ"/>
    <property type="match status" value="1"/>
</dbReference>
<dbReference type="Proteomes" id="UP001489509">
    <property type="component" value="Unassembled WGS sequence"/>
</dbReference>
<feature type="transmembrane region" description="Helical" evidence="9">
    <location>
        <begin position="60"/>
        <end position="84"/>
    </location>
</feature>
<evidence type="ECO:0000256" key="5">
    <source>
        <dbReference type="ARBA" id="ARBA00022989"/>
    </source>
</evidence>
<organism evidence="11 12">
    <name type="scientific">Solibaculum intestinale</name>
    <dbReference type="NCBI Taxonomy" id="3133165"/>
    <lineage>
        <taxon>Bacteria</taxon>
        <taxon>Bacillati</taxon>
        <taxon>Bacillota</taxon>
        <taxon>Clostridia</taxon>
        <taxon>Eubacteriales</taxon>
        <taxon>Oscillospiraceae</taxon>
        <taxon>Solibaculum</taxon>
    </lineage>
</organism>
<evidence type="ECO:0000256" key="3">
    <source>
        <dbReference type="ARBA" id="ARBA00022618"/>
    </source>
</evidence>
<evidence type="ECO:0000256" key="6">
    <source>
        <dbReference type="ARBA" id="ARBA00023136"/>
    </source>
</evidence>
<dbReference type="Pfam" id="PF08478">
    <property type="entry name" value="POTRA_1"/>
    <property type="match status" value="1"/>
</dbReference>
<keyword evidence="3" id="KW-0132">Cell division</keyword>
<accession>A0ABV1E1I0</accession>
<proteinExistence type="predicted"/>
<sequence>MSERKPVSRKKRRTRGTGSLRTPASAPSRAASQSGGKRQVRVPDERRPVRRKRRRMSVKLYAAVMAVLVLGVAVTLCFTVFFNIQTITVTGDSRYDSEQIIKTAGILEGDNLLLADLQAAQKKLLTELPYLETAHIRRKLPTGLSIEVSEAQPEFTFAIDGKYAVVNHAGKVLELTDTPMQSIPLVQGLSFLEAKEGQHYELEKKDKEIILSDLTNALRENTLLDKTSEIDFSDPVDIRVEYGQNVTMLLGSGSEIDAKIAVGKAAMEKKAEEAAGKKMTLILTATQATVKIEELSE</sequence>
<evidence type="ECO:0000256" key="7">
    <source>
        <dbReference type="ARBA" id="ARBA00023306"/>
    </source>
</evidence>
<comment type="subcellular location">
    <subcellularLocation>
        <location evidence="1">Membrane</location>
    </subcellularLocation>
</comment>
<evidence type="ECO:0000256" key="8">
    <source>
        <dbReference type="SAM" id="MobiDB-lite"/>
    </source>
</evidence>
<dbReference type="InterPro" id="IPR050487">
    <property type="entry name" value="FtsQ_DivIB"/>
</dbReference>